<keyword evidence="2" id="KW-1185">Reference proteome</keyword>
<protein>
    <submittedName>
        <fullName evidence="1">Uncharacterized protein</fullName>
    </submittedName>
</protein>
<proteinExistence type="predicted"/>
<dbReference type="RefSeq" id="WP_212519336.1">
    <property type="nucleotide sequence ID" value="NZ_JAGSOH010000051.1"/>
</dbReference>
<dbReference type="AlphaFoldDB" id="A0A941EID9"/>
<accession>A0A941EID9</accession>
<evidence type="ECO:0000313" key="1">
    <source>
        <dbReference type="EMBL" id="MBR7828199.1"/>
    </source>
</evidence>
<comment type="caution">
    <text evidence="1">The sequence shown here is derived from an EMBL/GenBank/DDBJ whole genome shotgun (WGS) entry which is preliminary data.</text>
</comment>
<sequence length="45" mass="4985">MVLLADAYYDAHDFLQQVTQTRAARCARTANGAPRYAARCRAVPT</sequence>
<dbReference type="Proteomes" id="UP000676325">
    <property type="component" value="Unassembled WGS sequence"/>
</dbReference>
<name>A0A941EID9_9ACTN</name>
<gene>
    <name evidence="1" type="ORF">KDK95_17935</name>
</gene>
<organism evidence="1 2">
    <name type="scientific">Actinospica acidithermotolerans</name>
    <dbReference type="NCBI Taxonomy" id="2828514"/>
    <lineage>
        <taxon>Bacteria</taxon>
        <taxon>Bacillati</taxon>
        <taxon>Actinomycetota</taxon>
        <taxon>Actinomycetes</taxon>
        <taxon>Catenulisporales</taxon>
        <taxon>Actinospicaceae</taxon>
        <taxon>Actinospica</taxon>
    </lineage>
</organism>
<reference evidence="1" key="1">
    <citation type="submission" date="2021-04" db="EMBL/GenBank/DDBJ databases">
        <title>Genome based classification of Actinospica acidithermotolerans sp. nov., an actinobacterium isolated from an Indonesian hot spring.</title>
        <authorList>
            <person name="Kusuma A.B."/>
            <person name="Putra K.E."/>
            <person name="Nafisah S."/>
            <person name="Loh J."/>
            <person name="Nouioui I."/>
            <person name="Goodfellow M."/>
        </authorList>
    </citation>
    <scope>NUCLEOTIDE SEQUENCE</scope>
    <source>
        <strain evidence="1">MGRD01-02</strain>
    </source>
</reference>
<evidence type="ECO:0000313" key="2">
    <source>
        <dbReference type="Proteomes" id="UP000676325"/>
    </source>
</evidence>
<dbReference type="EMBL" id="JAGSOH010000051">
    <property type="protein sequence ID" value="MBR7828199.1"/>
    <property type="molecule type" value="Genomic_DNA"/>
</dbReference>